<dbReference type="EMBL" id="JBHSUS010000001">
    <property type="protein sequence ID" value="MFC6440114.1"/>
    <property type="molecule type" value="Genomic_DNA"/>
</dbReference>
<evidence type="ECO:0000313" key="2">
    <source>
        <dbReference type="EMBL" id="MFC6440114.1"/>
    </source>
</evidence>
<comment type="caution">
    <text evidence="2">The sequence shown here is derived from an EMBL/GenBank/DDBJ whole genome shotgun (WGS) entry which is preliminary data.</text>
</comment>
<feature type="transmembrane region" description="Helical" evidence="1">
    <location>
        <begin position="206"/>
        <end position="225"/>
    </location>
</feature>
<proteinExistence type="predicted"/>
<accession>A0ABW1XJY5</accession>
<gene>
    <name evidence="2" type="ORF">ACFP85_08145</name>
</gene>
<feature type="transmembrane region" description="Helical" evidence="1">
    <location>
        <begin position="97"/>
        <end position="119"/>
    </location>
</feature>
<keyword evidence="1" id="KW-0812">Transmembrane</keyword>
<keyword evidence="3" id="KW-1185">Reference proteome</keyword>
<feature type="transmembrane region" description="Helical" evidence="1">
    <location>
        <begin position="178"/>
        <end position="194"/>
    </location>
</feature>
<reference evidence="3" key="1">
    <citation type="journal article" date="2019" name="Int. J. Syst. Evol. Microbiol.">
        <title>The Global Catalogue of Microorganisms (GCM) 10K type strain sequencing project: providing services to taxonomists for standard genome sequencing and annotation.</title>
        <authorList>
            <consortium name="The Broad Institute Genomics Platform"/>
            <consortium name="The Broad Institute Genome Sequencing Center for Infectious Disease"/>
            <person name="Wu L."/>
            <person name="Ma J."/>
        </authorList>
    </citation>
    <scope>NUCLEOTIDE SEQUENCE [LARGE SCALE GENOMIC DNA]</scope>
    <source>
        <strain evidence="3">CGMCC 1.16031</strain>
    </source>
</reference>
<name>A0ABW1XJY5_9ALTE</name>
<keyword evidence="1" id="KW-1133">Transmembrane helix</keyword>
<dbReference type="Proteomes" id="UP001596364">
    <property type="component" value="Unassembled WGS sequence"/>
</dbReference>
<organism evidence="2 3">
    <name type="scientific">Pseudobowmanella zhangzhouensis</name>
    <dbReference type="NCBI Taxonomy" id="1537679"/>
    <lineage>
        <taxon>Bacteria</taxon>
        <taxon>Pseudomonadati</taxon>
        <taxon>Pseudomonadota</taxon>
        <taxon>Gammaproteobacteria</taxon>
        <taxon>Alteromonadales</taxon>
        <taxon>Alteromonadaceae</taxon>
    </lineage>
</organism>
<keyword evidence="1" id="KW-0472">Membrane</keyword>
<dbReference type="RefSeq" id="WP_131256998.1">
    <property type="nucleotide sequence ID" value="NZ_JBHSUS010000001.1"/>
</dbReference>
<sequence>MEEPHITADFTDELLRLRVRINAMFEYAFRYGISVEPELAEQYFQSEHIDNASLTKIYNYLIDVVKPAHPRYILQVYTHRHDHFIFRLFGNIPFVRALNFATLMSLVLLIGLSLTSFITTDSRYSFVDGSWQELLAEELFILSAAAVGAGIAALTEANRYLKDSSWDDRYHTCYATRYFLGIVSGFVLAMMLPIEDWFTEPELKKFGGMLYPTIALLCGYSGNLVQSILNRLVVSVETVFRGSVEEQRQFLQEQVSTESEKKRLAEKLELLNQLQSITADKKLDAEGIQKRLTELYASLTRNKG</sequence>
<feature type="transmembrane region" description="Helical" evidence="1">
    <location>
        <begin position="139"/>
        <end position="157"/>
    </location>
</feature>
<protein>
    <submittedName>
        <fullName evidence="2">Uncharacterized protein</fullName>
    </submittedName>
</protein>
<evidence type="ECO:0000256" key="1">
    <source>
        <dbReference type="SAM" id="Phobius"/>
    </source>
</evidence>
<evidence type="ECO:0000313" key="3">
    <source>
        <dbReference type="Proteomes" id="UP001596364"/>
    </source>
</evidence>